<sequence length="97" mass="11566">MEDKNRVTKKRKETLEKGLKQVALLEETETHILIDYEARKIRIYTNKATVMNRLERAGCTFKKQEIINGQVYSRSYEFDTKNIGKFLRTSIFKYDKI</sequence>
<evidence type="ECO:0000313" key="1">
    <source>
        <dbReference type="EMBL" id="MPM32454.1"/>
    </source>
</evidence>
<comment type="caution">
    <text evidence="1">The sequence shown here is derived from an EMBL/GenBank/DDBJ whole genome shotgun (WGS) entry which is preliminary data.</text>
</comment>
<reference evidence="1" key="1">
    <citation type="submission" date="2019-08" db="EMBL/GenBank/DDBJ databases">
        <authorList>
            <person name="Kucharzyk K."/>
            <person name="Murdoch R.W."/>
            <person name="Higgins S."/>
            <person name="Loffler F."/>
        </authorList>
    </citation>
    <scope>NUCLEOTIDE SEQUENCE</scope>
</reference>
<accession>A0A644Z2S9</accession>
<protein>
    <submittedName>
        <fullName evidence="1">Uncharacterized protein</fullName>
    </submittedName>
</protein>
<name>A0A644Z2S9_9ZZZZ</name>
<proteinExistence type="predicted"/>
<gene>
    <name evidence="1" type="ORF">SDC9_79016</name>
</gene>
<dbReference type="EMBL" id="VSSQ01006365">
    <property type="protein sequence ID" value="MPM32454.1"/>
    <property type="molecule type" value="Genomic_DNA"/>
</dbReference>
<organism evidence="1">
    <name type="scientific">bioreactor metagenome</name>
    <dbReference type="NCBI Taxonomy" id="1076179"/>
    <lineage>
        <taxon>unclassified sequences</taxon>
        <taxon>metagenomes</taxon>
        <taxon>ecological metagenomes</taxon>
    </lineage>
</organism>
<dbReference type="AlphaFoldDB" id="A0A644Z2S9"/>